<keyword evidence="3 9" id="KW-0813">Transport</keyword>
<organism evidence="10 11">
    <name type="scientific">Basidiobolus ranarum</name>
    <dbReference type="NCBI Taxonomy" id="34480"/>
    <lineage>
        <taxon>Eukaryota</taxon>
        <taxon>Fungi</taxon>
        <taxon>Fungi incertae sedis</taxon>
        <taxon>Zoopagomycota</taxon>
        <taxon>Entomophthoromycotina</taxon>
        <taxon>Basidiobolomycetes</taxon>
        <taxon>Basidiobolales</taxon>
        <taxon>Basidiobolaceae</taxon>
        <taxon>Basidiobolus</taxon>
    </lineage>
</organism>
<feature type="transmembrane region" description="Helical" evidence="9">
    <location>
        <begin position="427"/>
        <end position="451"/>
    </location>
</feature>
<comment type="function">
    <text evidence="9">Essential component of the vacuolar proton pump (V-ATPase), a multimeric enzyme that catalyzes the translocation of protons across the membranes. Required for assembly and activity of the V-ATPase.</text>
</comment>
<dbReference type="EMBL" id="JASJQH010006913">
    <property type="protein sequence ID" value="KAK9727680.1"/>
    <property type="molecule type" value="Genomic_DNA"/>
</dbReference>
<feature type="transmembrane region" description="Helical" evidence="9">
    <location>
        <begin position="472"/>
        <end position="489"/>
    </location>
</feature>
<protein>
    <recommendedName>
        <fullName evidence="9">V-type proton ATPase subunit a</fullName>
    </recommendedName>
</protein>
<evidence type="ECO:0000256" key="6">
    <source>
        <dbReference type="ARBA" id="ARBA00022989"/>
    </source>
</evidence>
<evidence type="ECO:0000256" key="2">
    <source>
        <dbReference type="ARBA" id="ARBA00009904"/>
    </source>
</evidence>
<name>A0ABR2W958_9FUNG</name>
<dbReference type="Proteomes" id="UP001479436">
    <property type="component" value="Unassembled WGS sequence"/>
</dbReference>
<evidence type="ECO:0000256" key="8">
    <source>
        <dbReference type="ARBA" id="ARBA00023136"/>
    </source>
</evidence>
<keyword evidence="11" id="KW-1185">Reference proteome</keyword>
<comment type="subcellular location">
    <subcellularLocation>
        <location evidence="1">Membrane</location>
        <topology evidence="1">Multi-pass membrane protein</topology>
    </subcellularLocation>
</comment>
<feature type="transmembrane region" description="Helical" evidence="9">
    <location>
        <begin position="550"/>
        <end position="569"/>
    </location>
</feature>
<keyword evidence="5 9" id="KW-0375">Hydrogen ion transport</keyword>
<keyword evidence="4 9" id="KW-0812">Transmembrane</keyword>
<evidence type="ECO:0000256" key="9">
    <source>
        <dbReference type="RuleBase" id="RU361189"/>
    </source>
</evidence>
<evidence type="ECO:0000313" key="10">
    <source>
        <dbReference type="EMBL" id="KAK9727680.1"/>
    </source>
</evidence>
<reference evidence="10 11" key="1">
    <citation type="submission" date="2023-04" db="EMBL/GenBank/DDBJ databases">
        <title>Genome of Basidiobolus ranarum AG-B5.</title>
        <authorList>
            <person name="Stajich J.E."/>
            <person name="Carter-House D."/>
            <person name="Gryganskyi A."/>
        </authorList>
    </citation>
    <scope>NUCLEOTIDE SEQUENCE [LARGE SCALE GENOMIC DNA]</scope>
    <source>
        <strain evidence="10 11">AG-B5</strain>
    </source>
</reference>
<comment type="similarity">
    <text evidence="2 9">Belongs to the V-ATPase 116 kDa subunit family.</text>
</comment>
<keyword evidence="8 9" id="KW-0472">Membrane</keyword>
<feature type="transmembrane region" description="Helical" evidence="9">
    <location>
        <begin position="581"/>
        <end position="601"/>
    </location>
</feature>
<evidence type="ECO:0000256" key="3">
    <source>
        <dbReference type="ARBA" id="ARBA00022448"/>
    </source>
</evidence>
<dbReference type="PANTHER" id="PTHR11629">
    <property type="entry name" value="VACUOLAR PROTON ATPASES"/>
    <property type="match status" value="1"/>
</dbReference>
<dbReference type="InterPro" id="IPR026028">
    <property type="entry name" value="V-type_ATPase_116kDa_su_euka"/>
</dbReference>
<feature type="transmembrane region" description="Helical" evidence="9">
    <location>
        <begin position="769"/>
        <end position="792"/>
    </location>
</feature>
<dbReference type="PANTHER" id="PTHR11629:SF63">
    <property type="entry name" value="V-TYPE PROTON ATPASE SUBUNIT A"/>
    <property type="match status" value="1"/>
</dbReference>
<evidence type="ECO:0000256" key="1">
    <source>
        <dbReference type="ARBA" id="ARBA00004141"/>
    </source>
</evidence>
<dbReference type="InterPro" id="IPR002490">
    <property type="entry name" value="V-ATPase_116kDa_su"/>
</dbReference>
<dbReference type="PIRSF" id="PIRSF001293">
    <property type="entry name" value="ATP6V0A1"/>
    <property type="match status" value="1"/>
</dbReference>
<evidence type="ECO:0000256" key="5">
    <source>
        <dbReference type="ARBA" id="ARBA00022781"/>
    </source>
</evidence>
<sequence length="835" mass="94971">MTSPIYSRVAPRTPSTLFRSEDMSLVQLFIPAEVAQSTVSRLGELGAIQFRDLNSDTTTFQRAFVKEIRKLDEIERKLRFLSNQCEKLQLPIQPPASGKYLARPRAPQEIVDLEETVLQQESRVLQMNSSHETLQKRLMELVEIKHIVQQTNRFFREGEDHVEQIRRNSVDESTSLIQPDVEAGPAGELQHLNVGFVAGVISRSKINVFERILWRALRGNLYMNYAEIQDPLIDPETEDSIEKNVFIIFAHGQEILNKIRRVSESMGATLYSIEENPEDRRARALDVANKIEDLNNVLFNINQTRRAELIKVAENLATWMTIVKKEKAVYDTMNRFIYDANRKCLIAEGWCPSISMDEIQETLRADPSQSGGNVGSVLTELHTTREPPTYHRTNRFTEGFQSIVDVYGVAKYKEVNPGLFTIITFPFLFAVMFGDLGHGLIMTCIALYLCINEKKLKSLAGGEMFGMVYGGRYLILLMGLFSMFTGLIYNDIFSQSLSLFQSGWKFPDPVAGQVTQATQVGVYPFGLDPAWHGTDNLLIFTNSYKMKMSIIFGIFQMTLGIVLTVFNYKHFKKEYSIWAEFVPQILFIESIFGYLVITIIYKWSIDWFATDANGVSLYDSPPSLLNMLIYMFLSPGNVEPKDQLFRGQGPLQLFLISVALVCVPWMLLTKPYILKKEHDKIVEAGYTPVQGNDDETDANDDGDKDGHDTYDFAEIMINQAIHTIEFCLNCISNTASYLRLWALSLAHAQLSEVLWDMTMVPSYMLPASFLPISMTFGFAIWFTLTVSILLCMEGLSAFLHALRLHWVEFNGKFYGGTGVAFEPFCFKTVLEESNE</sequence>
<comment type="caution">
    <text evidence="10">The sequence shown here is derived from an EMBL/GenBank/DDBJ whole genome shotgun (WGS) entry which is preliminary data.</text>
</comment>
<accession>A0ABR2W958</accession>
<evidence type="ECO:0000313" key="11">
    <source>
        <dbReference type="Proteomes" id="UP001479436"/>
    </source>
</evidence>
<proteinExistence type="inferred from homology"/>
<keyword evidence="6 9" id="KW-1133">Transmembrane helix</keyword>
<evidence type="ECO:0000256" key="4">
    <source>
        <dbReference type="ARBA" id="ARBA00022692"/>
    </source>
</evidence>
<dbReference type="Pfam" id="PF01496">
    <property type="entry name" value="V_ATPase_I"/>
    <property type="match status" value="1"/>
</dbReference>
<gene>
    <name evidence="10" type="primary">VPH1_2</name>
    <name evidence="10" type="ORF">K7432_001614</name>
</gene>
<evidence type="ECO:0000256" key="7">
    <source>
        <dbReference type="ARBA" id="ARBA00023065"/>
    </source>
</evidence>
<keyword evidence="7 9" id="KW-0406">Ion transport</keyword>
<feature type="transmembrane region" description="Helical" evidence="9">
    <location>
        <begin position="650"/>
        <end position="668"/>
    </location>
</feature>